<name>A0ABP0PIL4_9DINO</name>
<dbReference type="EMBL" id="CAXAMN010023206">
    <property type="protein sequence ID" value="CAK9075865.1"/>
    <property type="molecule type" value="Genomic_DNA"/>
</dbReference>
<comment type="caution">
    <text evidence="1">The sequence shown here is derived from an EMBL/GenBank/DDBJ whole genome shotgun (WGS) entry which is preliminary data.</text>
</comment>
<proteinExistence type="predicted"/>
<dbReference type="Proteomes" id="UP001642484">
    <property type="component" value="Unassembled WGS sequence"/>
</dbReference>
<protein>
    <submittedName>
        <fullName evidence="1">Uncharacterized protein</fullName>
    </submittedName>
</protein>
<keyword evidence="2" id="KW-1185">Reference proteome</keyword>
<gene>
    <name evidence="1" type="ORF">CCMP2556_LOCUS37384</name>
</gene>
<accession>A0ABP0PIL4</accession>
<evidence type="ECO:0000313" key="2">
    <source>
        <dbReference type="Proteomes" id="UP001642484"/>
    </source>
</evidence>
<evidence type="ECO:0000313" key="1">
    <source>
        <dbReference type="EMBL" id="CAK9075865.1"/>
    </source>
</evidence>
<organism evidence="1 2">
    <name type="scientific">Durusdinium trenchii</name>
    <dbReference type="NCBI Taxonomy" id="1381693"/>
    <lineage>
        <taxon>Eukaryota</taxon>
        <taxon>Sar</taxon>
        <taxon>Alveolata</taxon>
        <taxon>Dinophyceae</taxon>
        <taxon>Suessiales</taxon>
        <taxon>Symbiodiniaceae</taxon>
        <taxon>Durusdinium</taxon>
    </lineage>
</organism>
<sequence>MRLPWCGVVLWVAAQEGGEAVAKRRHHEGKMVCQYCRVKDKAFGSLTVWQKFPSEEEAKSFCDENQDCIGYHLHPHTKILGDGCCLARGLGRPCNGWVGAKVACHWISYSTTYSTVASE</sequence>
<reference evidence="1 2" key="1">
    <citation type="submission" date="2024-02" db="EMBL/GenBank/DDBJ databases">
        <authorList>
            <person name="Chen Y."/>
            <person name="Shah S."/>
            <person name="Dougan E. K."/>
            <person name="Thang M."/>
            <person name="Chan C."/>
        </authorList>
    </citation>
    <scope>NUCLEOTIDE SEQUENCE [LARGE SCALE GENOMIC DNA]</scope>
</reference>